<feature type="compositionally biased region" description="Basic and acidic residues" evidence="1">
    <location>
        <begin position="252"/>
        <end position="266"/>
    </location>
</feature>
<protein>
    <submittedName>
        <fullName evidence="2">Uncharacterized protein</fullName>
    </submittedName>
</protein>
<sequence>MELQFTTNFSMLTEHLHILFKHYITDGRVRAPPEFQLRDMIPTFQQGAKTNRRALQSKFKSWAKRMTVLNGNLVLSSSGKIIIPQERCEEIVMELHRDDHMSINKVITQIQKKYSWTKKNFGMDLEIVMNAISNNCKNAACQKDIRKVTKTYFRKIHWVPASNVPRQFYQDSNVKYAELYNSMEILQRDGISSSEYPILQSYLSNRYNTLEALPERVKNRMSPLTKLNDNENYKKIVLAKDKHFTGLSEKNVTKHESAEPKVDISGKRNAPQSATFIGNQKNKSEALWSTLNSAKKQCFPKSLDARGENEAEKVNFLCPLSVPSAALHKNNHNFTMENDDSSRNSYSFMRSCKKPRNLHEFKKQLKDAQMYPEIYPAIFTDPKTQFLSALDLVPKRVCSKIILTKFAKEQRKKRLLEKRRSWFIGERKVLRDRNKLNKRSSHRLKMRPEAYGSLSKFHSSSFYHSSSKNSQKIRNDNFKKLKNIAKRPQRGHIEKPRMIKPKLLLPKKSPETTEKDPEIIDIASSDDESPVFQNFGDPKSEVTEPQIQSASSSKQNSSSQYEDLRLFGCDAENDEAVRNQMLYEQNFGYNGVFGAPNLFFSQNNVVNFPVASSNPSYQLNDSFYINSQTQFPILRPFLIPALSNSDIAVLQAGNFPMIRPLRPINSPNISPYFKNLQPLPKSTNSFSGQSGNSVDDEQCLFAPNGNVADGNKESSTNINPVPNQASQPPPDFKVFLVNKTPKKTYLIVPPNCTYLNTAKKIIPILDRKQPIAPRINSSEKMAIKYKSVAKELQHRRLNNALFANVNYSGKQKESKKDIESEMARLSNWISKIKSSVTPTNFHRGVEKFSHRLTSQLNVGITLVKGVRNALLEIEKSGENMEGDAV</sequence>
<dbReference type="AlphaFoldDB" id="A0A4Y2B0H6"/>
<gene>
    <name evidence="2" type="ORF">AVEN_42211_1</name>
</gene>
<accession>A0A4Y2B0H6</accession>
<dbReference type="EMBL" id="BGPR01000040">
    <property type="protein sequence ID" value="GBL84949.1"/>
    <property type="molecule type" value="Genomic_DNA"/>
</dbReference>
<feature type="region of interest" description="Disordered" evidence="1">
    <location>
        <begin position="252"/>
        <end position="274"/>
    </location>
</feature>
<keyword evidence="3" id="KW-1185">Reference proteome</keyword>
<feature type="region of interest" description="Disordered" evidence="1">
    <location>
        <begin position="527"/>
        <end position="559"/>
    </location>
</feature>
<organism evidence="2 3">
    <name type="scientific">Araneus ventricosus</name>
    <name type="common">Orbweaver spider</name>
    <name type="synonym">Epeira ventricosa</name>
    <dbReference type="NCBI Taxonomy" id="182803"/>
    <lineage>
        <taxon>Eukaryota</taxon>
        <taxon>Metazoa</taxon>
        <taxon>Ecdysozoa</taxon>
        <taxon>Arthropoda</taxon>
        <taxon>Chelicerata</taxon>
        <taxon>Arachnida</taxon>
        <taxon>Araneae</taxon>
        <taxon>Araneomorphae</taxon>
        <taxon>Entelegynae</taxon>
        <taxon>Araneoidea</taxon>
        <taxon>Araneidae</taxon>
        <taxon>Araneus</taxon>
    </lineage>
</organism>
<feature type="region of interest" description="Disordered" evidence="1">
    <location>
        <begin position="482"/>
        <end position="515"/>
    </location>
</feature>
<dbReference type="OrthoDB" id="6424459at2759"/>
<proteinExistence type="predicted"/>
<evidence type="ECO:0000313" key="3">
    <source>
        <dbReference type="Proteomes" id="UP000499080"/>
    </source>
</evidence>
<evidence type="ECO:0000256" key="1">
    <source>
        <dbReference type="SAM" id="MobiDB-lite"/>
    </source>
</evidence>
<evidence type="ECO:0000313" key="2">
    <source>
        <dbReference type="EMBL" id="GBL84949.1"/>
    </source>
</evidence>
<reference evidence="2 3" key="1">
    <citation type="journal article" date="2019" name="Sci. Rep.">
        <title>Orb-weaving spider Araneus ventricosus genome elucidates the spidroin gene catalogue.</title>
        <authorList>
            <person name="Kono N."/>
            <person name="Nakamura H."/>
            <person name="Ohtoshi R."/>
            <person name="Moran D.A.P."/>
            <person name="Shinohara A."/>
            <person name="Yoshida Y."/>
            <person name="Fujiwara M."/>
            <person name="Mori M."/>
            <person name="Tomita M."/>
            <person name="Arakawa K."/>
        </authorList>
    </citation>
    <scope>NUCLEOTIDE SEQUENCE [LARGE SCALE GENOMIC DNA]</scope>
</reference>
<feature type="compositionally biased region" description="Low complexity" evidence="1">
    <location>
        <begin position="546"/>
        <end position="559"/>
    </location>
</feature>
<name>A0A4Y2B0H6_ARAVE</name>
<comment type="caution">
    <text evidence="2">The sequence shown here is derived from an EMBL/GenBank/DDBJ whole genome shotgun (WGS) entry which is preliminary data.</text>
</comment>
<dbReference type="Proteomes" id="UP000499080">
    <property type="component" value="Unassembled WGS sequence"/>
</dbReference>